<comment type="caution">
    <text evidence="1">The sequence shown here is derived from an EMBL/GenBank/DDBJ whole genome shotgun (WGS) entry which is preliminary data.</text>
</comment>
<gene>
    <name evidence="1" type="ORF">BDR25DRAFT_359872</name>
</gene>
<keyword evidence="2" id="KW-1185">Reference proteome</keyword>
<proteinExistence type="predicted"/>
<dbReference type="EMBL" id="MU003526">
    <property type="protein sequence ID" value="KAF2466086.1"/>
    <property type="molecule type" value="Genomic_DNA"/>
</dbReference>
<protein>
    <submittedName>
        <fullName evidence="1">Uncharacterized protein</fullName>
    </submittedName>
</protein>
<sequence length="226" mass="25214">MRVAFGVAMLTPESMGKRSSHCDKSNEKRMIASSGVTWRCGHDLGEFRREVSAEAQRADHGISQFGAHLLNGKARAAMALDLRKLACPGTGMAVLCKARYFNTPEGPEEWISGRSSTMLSEDSHFGRCRASVLEARECSNWISQTIHRYHHYILLAPPVAQNPSLNLPVPVQHIIKSSRTHTDRPLLPPRLNVNKILSTRILSQHKIIHRKPCTVTEDGPIARPIR</sequence>
<evidence type="ECO:0000313" key="1">
    <source>
        <dbReference type="EMBL" id="KAF2466086.1"/>
    </source>
</evidence>
<dbReference type="Proteomes" id="UP000799755">
    <property type="component" value="Unassembled WGS sequence"/>
</dbReference>
<organism evidence="1 2">
    <name type="scientific">Lindgomyces ingoldianus</name>
    <dbReference type="NCBI Taxonomy" id="673940"/>
    <lineage>
        <taxon>Eukaryota</taxon>
        <taxon>Fungi</taxon>
        <taxon>Dikarya</taxon>
        <taxon>Ascomycota</taxon>
        <taxon>Pezizomycotina</taxon>
        <taxon>Dothideomycetes</taxon>
        <taxon>Pleosporomycetidae</taxon>
        <taxon>Pleosporales</taxon>
        <taxon>Lindgomycetaceae</taxon>
        <taxon>Lindgomyces</taxon>
    </lineage>
</organism>
<accession>A0ACB6QIW7</accession>
<evidence type="ECO:0000313" key="2">
    <source>
        <dbReference type="Proteomes" id="UP000799755"/>
    </source>
</evidence>
<name>A0ACB6QIW7_9PLEO</name>
<reference evidence="1" key="1">
    <citation type="journal article" date="2020" name="Stud. Mycol.">
        <title>101 Dothideomycetes genomes: a test case for predicting lifestyles and emergence of pathogens.</title>
        <authorList>
            <person name="Haridas S."/>
            <person name="Albert R."/>
            <person name="Binder M."/>
            <person name="Bloem J."/>
            <person name="Labutti K."/>
            <person name="Salamov A."/>
            <person name="Andreopoulos B."/>
            <person name="Baker S."/>
            <person name="Barry K."/>
            <person name="Bills G."/>
            <person name="Bluhm B."/>
            <person name="Cannon C."/>
            <person name="Castanera R."/>
            <person name="Culley D."/>
            <person name="Daum C."/>
            <person name="Ezra D."/>
            <person name="Gonzalez J."/>
            <person name="Henrissat B."/>
            <person name="Kuo A."/>
            <person name="Liang C."/>
            <person name="Lipzen A."/>
            <person name="Lutzoni F."/>
            <person name="Magnuson J."/>
            <person name="Mondo S."/>
            <person name="Nolan M."/>
            <person name="Ohm R."/>
            <person name="Pangilinan J."/>
            <person name="Park H.-J."/>
            <person name="Ramirez L."/>
            <person name="Alfaro M."/>
            <person name="Sun H."/>
            <person name="Tritt A."/>
            <person name="Yoshinaga Y."/>
            <person name="Zwiers L.-H."/>
            <person name="Turgeon B."/>
            <person name="Goodwin S."/>
            <person name="Spatafora J."/>
            <person name="Crous P."/>
            <person name="Grigoriev I."/>
        </authorList>
    </citation>
    <scope>NUCLEOTIDE SEQUENCE</scope>
    <source>
        <strain evidence="1">ATCC 200398</strain>
    </source>
</reference>